<gene>
    <name evidence="1" type="ORF">SAMN04488137_1621</name>
</gene>
<evidence type="ECO:0000313" key="2">
    <source>
        <dbReference type="Proteomes" id="UP000199544"/>
    </source>
</evidence>
<proteinExistence type="predicted"/>
<sequence length="74" mass="8541">MITATLPVTGNMLKIHFGIIATQTMEDSAGIYFEDKTHEYKQAKNENGVIKFFYRPIGSEDWRFMDSVEEEESC</sequence>
<dbReference type="EMBL" id="FNHW01000001">
    <property type="protein sequence ID" value="SDM72209.1"/>
    <property type="molecule type" value="Genomic_DNA"/>
</dbReference>
<name>A0A1G9VJ68_9BACL</name>
<keyword evidence="2" id="KW-1185">Reference proteome</keyword>
<dbReference type="AlphaFoldDB" id="A0A1G9VJ68"/>
<organism evidence="1 2">
    <name type="scientific">Fictibacillus solisalsi</name>
    <dbReference type="NCBI Taxonomy" id="459525"/>
    <lineage>
        <taxon>Bacteria</taxon>
        <taxon>Bacillati</taxon>
        <taxon>Bacillota</taxon>
        <taxon>Bacilli</taxon>
        <taxon>Bacillales</taxon>
        <taxon>Fictibacillaceae</taxon>
        <taxon>Fictibacillus</taxon>
    </lineage>
</organism>
<dbReference type="RefSeq" id="WP_090233784.1">
    <property type="nucleotide sequence ID" value="NZ_FNHW01000001.1"/>
</dbReference>
<evidence type="ECO:0000313" key="1">
    <source>
        <dbReference type="EMBL" id="SDM72209.1"/>
    </source>
</evidence>
<protein>
    <submittedName>
        <fullName evidence="1">Uncharacterized protein</fullName>
    </submittedName>
</protein>
<accession>A0A1G9VJ68</accession>
<reference evidence="2" key="1">
    <citation type="submission" date="2016-10" db="EMBL/GenBank/DDBJ databases">
        <authorList>
            <person name="Varghese N."/>
            <person name="Submissions S."/>
        </authorList>
    </citation>
    <scope>NUCLEOTIDE SEQUENCE [LARGE SCALE GENOMIC DNA]</scope>
    <source>
        <strain evidence="2">CGMCC 1.6854</strain>
    </source>
</reference>
<dbReference type="Proteomes" id="UP000199544">
    <property type="component" value="Unassembled WGS sequence"/>
</dbReference>